<name>A0A9X9WZ98_9PROT</name>
<dbReference type="Proteomes" id="UP001138751">
    <property type="component" value="Unassembled WGS sequence"/>
</dbReference>
<reference evidence="3" key="1">
    <citation type="submission" date="2020-01" db="EMBL/GenBank/DDBJ databases">
        <authorList>
            <person name="Rat A."/>
        </authorList>
    </citation>
    <scope>NUCLEOTIDE SEQUENCE</scope>
    <source>
        <strain evidence="3">LMG 31231</strain>
    </source>
</reference>
<keyword evidence="2" id="KW-0812">Transmembrane</keyword>
<feature type="region of interest" description="Disordered" evidence="1">
    <location>
        <begin position="97"/>
        <end position="119"/>
    </location>
</feature>
<keyword evidence="4" id="KW-1185">Reference proteome</keyword>
<dbReference type="EMBL" id="JAAEDM010000041">
    <property type="protein sequence ID" value="MBR0672477.1"/>
    <property type="molecule type" value="Genomic_DNA"/>
</dbReference>
<evidence type="ECO:0000256" key="1">
    <source>
        <dbReference type="SAM" id="MobiDB-lite"/>
    </source>
</evidence>
<accession>A0A9X9WZ98</accession>
<sequence>MLDGISWPSVLAQALQTGGALVMVLLAWSLPRVMWRGALWWFNSGSDRGEAERAALAKLLNEAEERGYRRGWCAAEEALNDKVARVSATTSAPACMAAGPRSPITSTAQIAAEHDSRSS</sequence>
<dbReference type="AlphaFoldDB" id="A0A9X9WZ98"/>
<protein>
    <submittedName>
        <fullName evidence="3">Uncharacterized protein</fullName>
    </submittedName>
</protein>
<evidence type="ECO:0000313" key="4">
    <source>
        <dbReference type="Proteomes" id="UP001138751"/>
    </source>
</evidence>
<keyword evidence="2" id="KW-0472">Membrane</keyword>
<proteinExistence type="predicted"/>
<gene>
    <name evidence="3" type="ORF">GXW76_14950</name>
</gene>
<comment type="caution">
    <text evidence="3">The sequence shown here is derived from an EMBL/GenBank/DDBJ whole genome shotgun (WGS) entry which is preliminary data.</text>
</comment>
<keyword evidence="2" id="KW-1133">Transmembrane helix</keyword>
<dbReference type="RefSeq" id="WP_211862893.1">
    <property type="nucleotide sequence ID" value="NZ_JAAEDM010000041.1"/>
</dbReference>
<evidence type="ECO:0000313" key="3">
    <source>
        <dbReference type="EMBL" id="MBR0672477.1"/>
    </source>
</evidence>
<evidence type="ECO:0000256" key="2">
    <source>
        <dbReference type="SAM" id="Phobius"/>
    </source>
</evidence>
<organism evidence="3 4">
    <name type="scientific">Neoroseomonas soli</name>
    <dbReference type="NCBI Taxonomy" id="1081025"/>
    <lineage>
        <taxon>Bacteria</taxon>
        <taxon>Pseudomonadati</taxon>
        <taxon>Pseudomonadota</taxon>
        <taxon>Alphaproteobacteria</taxon>
        <taxon>Acetobacterales</taxon>
        <taxon>Acetobacteraceae</taxon>
        <taxon>Neoroseomonas</taxon>
    </lineage>
</organism>
<feature type="transmembrane region" description="Helical" evidence="2">
    <location>
        <begin position="6"/>
        <end position="28"/>
    </location>
</feature>
<reference evidence="3" key="2">
    <citation type="journal article" date="2021" name="Syst. Appl. Microbiol.">
        <title>Roseomonas hellenica sp. nov., isolated from roots of wild-growing Alkanna tinctoria.</title>
        <authorList>
            <person name="Rat A."/>
            <person name="Naranjo H.D."/>
            <person name="Lebbe L."/>
            <person name="Cnockaert M."/>
            <person name="Krigas N."/>
            <person name="Grigoriadou K."/>
            <person name="Maloupa E."/>
            <person name="Willems A."/>
        </authorList>
    </citation>
    <scope>NUCLEOTIDE SEQUENCE</scope>
    <source>
        <strain evidence="3">LMG 31231</strain>
    </source>
</reference>